<protein>
    <submittedName>
        <fullName evidence="1">Uncharacterized protein</fullName>
    </submittedName>
</protein>
<keyword evidence="2" id="KW-1185">Reference proteome</keyword>
<dbReference type="RefSeq" id="XP_064721654.1">
    <property type="nucleotide sequence ID" value="XM_064865582.1"/>
</dbReference>
<evidence type="ECO:0000313" key="1">
    <source>
        <dbReference type="EMBL" id="WVO22415.1"/>
    </source>
</evidence>
<evidence type="ECO:0000313" key="2">
    <source>
        <dbReference type="Proteomes" id="UP001432216"/>
    </source>
</evidence>
<dbReference type="GeneID" id="89990517"/>
<name>A0ABZ2AV61_9TREE</name>
<sequence>MRGMIHGGVRSICQVEKQNGSWLLTSSEKASWIDHPKIIPAAQISRFPTQCMFWSTTRFYPESHPSNLFS</sequence>
<proteinExistence type="predicted"/>
<gene>
    <name evidence="1" type="ORF">IAS62_003745</name>
</gene>
<dbReference type="EMBL" id="CP143811">
    <property type="protein sequence ID" value="WVO22415.1"/>
    <property type="molecule type" value="Genomic_DNA"/>
</dbReference>
<dbReference type="Proteomes" id="UP001432216">
    <property type="component" value="Chromosome 6"/>
</dbReference>
<reference evidence="1 2" key="1">
    <citation type="submission" date="2024-01" db="EMBL/GenBank/DDBJ databases">
        <title>Comparative genomics of Cryptococcus and Kwoniella reveals pathogenesis evolution and contrasting modes of karyotype evolution via chromosome fusion or intercentromeric recombination.</title>
        <authorList>
            <person name="Coelho M.A."/>
            <person name="David-Palma M."/>
            <person name="Shea T."/>
            <person name="Bowers K."/>
            <person name="McGinley-Smith S."/>
            <person name="Mohammad A.W."/>
            <person name="Gnirke A."/>
            <person name="Yurkov A.M."/>
            <person name="Nowrousian M."/>
            <person name="Sun S."/>
            <person name="Cuomo C.A."/>
            <person name="Heitman J."/>
        </authorList>
    </citation>
    <scope>NUCLEOTIDE SEQUENCE [LARGE SCALE GENOMIC DNA]</scope>
    <source>
        <strain evidence="1 2">7685027</strain>
    </source>
</reference>
<accession>A0ABZ2AV61</accession>
<organism evidence="1 2">
    <name type="scientific">Cryptococcus decagattii</name>
    <dbReference type="NCBI Taxonomy" id="1859122"/>
    <lineage>
        <taxon>Eukaryota</taxon>
        <taxon>Fungi</taxon>
        <taxon>Dikarya</taxon>
        <taxon>Basidiomycota</taxon>
        <taxon>Agaricomycotina</taxon>
        <taxon>Tremellomycetes</taxon>
        <taxon>Tremellales</taxon>
        <taxon>Cryptococcaceae</taxon>
        <taxon>Cryptococcus</taxon>
        <taxon>Cryptococcus gattii species complex</taxon>
    </lineage>
</organism>